<organism evidence="1">
    <name type="scientific">Achromobacter sp. HNDS-1</name>
    <dbReference type="NCBI Taxonomy" id="3151598"/>
    <lineage>
        <taxon>Bacteria</taxon>
        <taxon>Pseudomonadati</taxon>
        <taxon>Pseudomonadota</taxon>
        <taxon>Betaproteobacteria</taxon>
        <taxon>Burkholderiales</taxon>
        <taxon>Alcaligenaceae</taxon>
        <taxon>Achromobacter</taxon>
    </lineage>
</organism>
<dbReference type="AlphaFoldDB" id="A0AAU7LJQ7"/>
<accession>A0AAU7LJQ7</accession>
<dbReference type="KEGG" id="achh:ABFG95_04015"/>
<sequence>MALDSDRKGTMQLAQRLREAITHAGARRPRAGADPLHRDHRGVARLCRNVGAERHHAAGGCRAVSRQDVRTQWRGMSG</sequence>
<gene>
    <name evidence="1" type="ORF">ABFG95_04015</name>
</gene>
<evidence type="ECO:0000313" key="1">
    <source>
        <dbReference type="EMBL" id="XBP01702.1"/>
    </source>
</evidence>
<proteinExistence type="predicted"/>
<dbReference type="EMBL" id="CP157584">
    <property type="protein sequence ID" value="XBP01702.1"/>
    <property type="molecule type" value="Genomic_DNA"/>
</dbReference>
<name>A0AAU7LJQ7_9BURK</name>
<reference evidence="1" key="1">
    <citation type="submission" date="2024-05" db="EMBL/GenBank/DDBJ databases">
        <title>Transcriptome analysis of the degradation process of organic nitrogen by two heterotrophic nitrifying and aerobic denitrifying bacteria, Achromobacter sp. HNDS-1 and Enterobacter sp. HNDS-6.</title>
        <authorList>
            <person name="Huang Y."/>
        </authorList>
    </citation>
    <scope>NUCLEOTIDE SEQUENCE</scope>
    <source>
        <strain evidence="1">HNDS-1</strain>
    </source>
</reference>
<protein>
    <submittedName>
        <fullName evidence="1">Uncharacterized protein</fullName>
    </submittedName>
</protein>
<dbReference type="RefSeq" id="WP_278989720.1">
    <property type="nucleotide sequence ID" value="NZ_CP157584.1"/>
</dbReference>